<evidence type="ECO:0000256" key="1">
    <source>
        <dbReference type="ARBA" id="ARBA00004141"/>
    </source>
</evidence>
<evidence type="ECO:0000256" key="3">
    <source>
        <dbReference type="ARBA" id="ARBA00022741"/>
    </source>
</evidence>
<keyword evidence="4" id="KW-0067">ATP-binding</keyword>
<keyword evidence="5" id="KW-0460">Magnesium</keyword>
<evidence type="ECO:0000256" key="5">
    <source>
        <dbReference type="ARBA" id="ARBA00022842"/>
    </source>
</evidence>
<gene>
    <name evidence="8" type="ORF">RIMI_LOCUS16982182</name>
</gene>
<accession>A0ABN9M620</accession>
<evidence type="ECO:0000256" key="4">
    <source>
        <dbReference type="ARBA" id="ARBA00022840"/>
    </source>
</evidence>
<comment type="subcellular location">
    <subcellularLocation>
        <location evidence="1">Membrane</location>
        <topology evidence="1">Multi-pass membrane protein</topology>
    </subcellularLocation>
</comment>
<dbReference type="InterPro" id="IPR023214">
    <property type="entry name" value="HAD_sf"/>
</dbReference>
<name>A0ABN9M620_9NEOB</name>
<feature type="compositionally biased region" description="Basic and acidic residues" evidence="7">
    <location>
        <begin position="73"/>
        <end position="88"/>
    </location>
</feature>
<feature type="region of interest" description="Disordered" evidence="7">
    <location>
        <begin position="73"/>
        <end position="109"/>
    </location>
</feature>
<dbReference type="PANTHER" id="PTHR45630:SF12">
    <property type="entry name" value="POLYAMINE-TRANSPORTING ATPASE 13A3"/>
    <property type="match status" value="1"/>
</dbReference>
<proteinExistence type="predicted"/>
<dbReference type="PANTHER" id="PTHR45630">
    <property type="entry name" value="CATION-TRANSPORTING ATPASE-RELATED"/>
    <property type="match status" value="1"/>
</dbReference>
<keyword evidence="6" id="KW-1278">Translocase</keyword>
<keyword evidence="3" id="KW-0547">Nucleotide-binding</keyword>
<organism evidence="8 9">
    <name type="scientific">Ranitomeya imitator</name>
    <name type="common">mimic poison frog</name>
    <dbReference type="NCBI Taxonomy" id="111125"/>
    <lineage>
        <taxon>Eukaryota</taxon>
        <taxon>Metazoa</taxon>
        <taxon>Chordata</taxon>
        <taxon>Craniata</taxon>
        <taxon>Vertebrata</taxon>
        <taxon>Euteleostomi</taxon>
        <taxon>Amphibia</taxon>
        <taxon>Batrachia</taxon>
        <taxon>Anura</taxon>
        <taxon>Neobatrachia</taxon>
        <taxon>Hyloidea</taxon>
        <taxon>Dendrobatidae</taxon>
        <taxon>Dendrobatinae</taxon>
        <taxon>Ranitomeya</taxon>
    </lineage>
</organism>
<dbReference type="InterPro" id="IPR036412">
    <property type="entry name" value="HAD-like_sf"/>
</dbReference>
<keyword evidence="2" id="KW-0479">Metal-binding</keyword>
<evidence type="ECO:0000256" key="7">
    <source>
        <dbReference type="SAM" id="MobiDB-lite"/>
    </source>
</evidence>
<dbReference type="SUPFAM" id="SSF56784">
    <property type="entry name" value="HAD-like"/>
    <property type="match status" value="1"/>
</dbReference>
<evidence type="ECO:0000256" key="6">
    <source>
        <dbReference type="ARBA" id="ARBA00022967"/>
    </source>
</evidence>
<dbReference type="Proteomes" id="UP001176940">
    <property type="component" value="Unassembled WGS sequence"/>
</dbReference>
<dbReference type="Gene3D" id="3.40.50.1000">
    <property type="entry name" value="HAD superfamily/HAD-like"/>
    <property type="match status" value="1"/>
</dbReference>
<comment type="caution">
    <text evidence="8">The sequence shown here is derived from an EMBL/GenBank/DDBJ whole genome shotgun (WGS) entry which is preliminary data.</text>
</comment>
<dbReference type="InterPro" id="IPR006544">
    <property type="entry name" value="P-type_TPase_V"/>
</dbReference>
<dbReference type="EMBL" id="CAUEEQ010048535">
    <property type="protein sequence ID" value="CAJ0959801.1"/>
    <property type="molecule type" value="Genomic_DNA"/>
</dbReference>
<evidence type="ECO:0000313" key="8">
    <source>
        <dbReference type="EMBL" id="CAJ0959801.1"/>
    </source>
</evidence>
<reference evidence="8" key="1">
    <citation type="submission" date="2023-07" db="EMBL/GenBank/DDBJ databases">
        <authorList>
            <person name="Stuckert A."/>
        </authorList>
    </citation>
    <scope>NUCLEOTIDE SEQUENCE</scope>
</reference>
<protein>
    <submittedName>
        <fullName evidence="8">Uncharacterized protein</fullName>
    </submittedName>
</protein>
<evidence type="ECO:0000313" key="9">
    <source>
        <dbReference type="Proteomes" id="UP001176940"/>
    </source>
</evidence>
<keyword evidence="9" id="KW-1185">Reference proteome</keyword>
<feature type="non-terminal residue" evidence="8">
    <location>
        <position position="1"/>
    </location>
</feature>
<evidence type="ECO:0000256" key="2">
    <source>
        <dbReference type="ARBA" id="ARBA00022723"/>
    </source>
</evidence>
<sequence length="211" mass="23291">NPQVIPIKPENDSLEEDLAIDYHFAMNGKSFAVILEHFQDLLPKLVLHGTVFARMAPDQKTQLVEELQNVEGRGCDTRRPSVRDKEPGTPEQVALGSDPESDWKSGSDPRATWEEEAWDIGGILENAEGPVELDEELAYYVGMCGDGANDCGALKRAHGGISLSELEASVASPFTSKTPNIKCVPDLIRYNHLLPYNNNLSIFHSCEKKKS</sequence>